<dbReference type="InterPro" id="IPR017941">
    <property type="entry name" value="Rieske_2Fe-2S"/>
</dbReference>
<proteinExistence type="predicted"/>
<keyword evidence="3" id="KW-0408">Iron</keyword>
<dbReference type="SUPFAM" id="SSF50022">
    <property type="entry name" value="ISP domain"/>
    <property type="match status" value="1"/>
</dbReference>
<dbReference type="AlphaFoldDB" id="A0A510E0F2"/>
<evidence type="ECO:0000256" key="2">
    <source>
        <dbReference type="ARBA" id="ARBA00022723"/>
    </source>
</evidence>
<dbReference type="Gene3D" id="2.102.10.10">
    <property type="entry name" value="Rieske [2Fe-2S] iron-sulphur domain"/>
    <property type="match status" value="1"/>
</dbReference>
<gene>
    <name evidence="6" type="ORF">IC007_0464</name>
</gene>
<dbReference type="GO" id="GO:0046872">
    <property type="term" value="F:metal ion binding"/>
    <property type="evidence" value="ECO:0007669"/>
    <property type="project" value="UniProtKB-KW"/>
</dbReference>
<evidence type="ECO:0000256" key="1">
    <source>
        <dbReference type="ARBA" id="ARBA00022714"/>
    </source>
</evidence>
<evidence type="ECO:0000259" key="5">
    <source>
        <dbReference type="PROSITE" id="PS51296"/>
    </source>
</evidence>
<evidence type="ECO:0000313" key="7">
    <source>
        <dbReference type="Proteomes" id="UP000325030"/>
    </source>
</evidence>
<keyword evidence="4" id="KW-0411">Iron-sulfur</keyword>
<reference evidence="7" key="1">
    <citation type="submission" date="2018-09" db="EMBL/GenBank/DDBJ databases">
        <title>Complete Genome Sequencing of Sulfolobus sp. JCM 16834.</title>
        <authorList>
            <person name="Kato S."/>
            <person name="Itoh T."/>
            <person name="Ohkuma M."/>
        </authorList>
    </citation>
    <scope>NUCLEOTIDE SEQUENCE [LARGE SCALE GENOMIC DNA]</scope>
    <source>
        <strain evidence="7">IC-007</strain>
    </source>
</reference>
<dbReference type="GO" id="GO:0051537">
    <property type="term" value="F:2 iron, 2 sulfur cluster binding"/>
    <property type="evidence" value="ECO:0007669"/>
    <property type="project" value="UniProtKB-KW"/>
</dbReference>
<dbReference type="InterPro" id="IPR036922">
    <property type="entry name" value="Rieske_2Fe-2S_sf"/>
</dbReference>
<evidence type="ECO:0000256" key="3">
    <source>
        <dbReference type="ARBA" id="ARBA00023004"/>
    </source>
</evidence>
<dbReference type="Pfam" id="PF00355">
    <property type="entry name" value="Rieske"/>
    <property type="match status" value="1"/>
</dbReference>
<keyword evidence="1" id="KW-0001">2Fe-2S</keyword>
<protein>
    <recommendedName>
        <fullName evidence="5">Rieske domain-containing protein</fullName>
    </recommendedName>
</protein>
<dbReference type="Proteomes" id="UP000325030">
    <property type="component" value="Chromosome"/>
</dbReference>
<dbReference type="CDD" id="cd03467">
    <property type="entry name" value="Rieske"/>
    <property type="match status" value="1"/>
</dbReference>
<feature type="domain" description="Rieske" evidence="5">
    <location>
        <begin position="1"/>
        <end position="91"/>
    </location>
</feature>
<keyword evidence="2" id="KW-0479">Metal-binding</keyword>
<organism evidence="6 7">
    <name type="scientific">Sulfuracidifex tepidarius</name>
    <dbReference type="NCBI Taxonomy" id="1294262"/>
    <lineage>
        <taxon>Archaea</taxon>
        <taxon>Thermoproteota</taxon>
        <taxon>Thermoprotei</taxon>
        <taxon>Sulfolobales</taxon>
        <taxon>Sulfolobaceae</taxon>
        <taxon>Sulfuracidifex</taxon>
    </lineage>
</organism>
<accession>A0A510E0F2</accession>
<sequence length="94" mass="10643">MKVNIGTQLVVIIRRGSKVWAISPYCPHRGADIWKGDIVDETIRCYLHGYIYDLNTGAPILIPFSDKYSGWRETGNLIRFPVDEYGGEVCITIP</sequence>
<dbReference type="EMBL" id="AP018930">
    <property type="protein sequence ID" value="BBG25959.1"/>
    <property type="molecule type" value="Genomic_DNA"/>
</dbReference>
<name>A0A510E0F2_9CREN</name>
<evidence type="ECO:0000313" key="6">
    <source>
        <dbReference type="EMBL" id="BBG25959.1"/>
    </source>
</evidence>
<evidence type="ECO:0000256" key="4">
    <source>
        <dbReference type="ARBA" id="ARBA00023014"/>
    </source>
</evidence>
<dbReference type="PROSITE" id="PS51296">
    <property type="entry name" value="RIESKE"/>
    <property type="match status" value="1"/>
</dbReference>